<dbReference type="OrthoDB" id="9804062at2"/>
<accession>A0A5S9IU50</accession>
<feature type="region of interest" description="Disordered" evidence="7">
    <location>
        <begin position="137"/>
        <end position="169"/>
    </location>
</feature>
<evidence type="ECO:0000256" key="5">
    <source>
        <dbReference type="ARBA" id="ARBA00023186"/>
    </source>
</evidence>
<feature type="domain" description="Clp ATPase C-terminal" evidence="9">
    <location>
        <begin position="346"/>
        <end position="437"/>
    </location>
</feature>
<dbReference type="GO" id="GO:0005524">
    <property type="term" value="F:ATP binding"/>
    <property type="evidence" value="ECO:0007669"/>
    <property type="project" value="UniProtKB-UniRule"/>
</dbReference>
<evidence type="ECO:0000259" key="8">
    <source>
        <dbReference type="SMART" id="SM00382"/>
    </source>
</evidence>
<protein>
    <recommendedName>
        <fullName evidence="6">ATP-dependent protease ATPase subunit HslU</fullName>
    </recommendedName>
    <alternativeName>
        <fullName evidence="6">Unfoldase HslU</fullName>
    </alternativeName>
</protein>
<feature type="domain" description="AAA+ ATPase" evidence="8">
    <location>
        <begin position="49"/>
        <end position="343"/>
    </location>
</feature>
<sequence>MINLTPKQIVEELDRYIIGQKEAKRSVAIAVRNRWRRQQLSGDLKNEVAPKNIIMIGPTGVGKTEIARRLAHLVKAPFLKVEATKYTEVGYHGRDVESMIRDLVEIGVNMVKQEQTQKVQDAASAEAEEKLLDLLLPLPPIPQGSGSEIDNEQYEEEKKRRAKSRERMRQKLRAGDLEDSTVEINVEEKSGPVMEIFTSGNNPEQMGMDIQNIFEKMVPGRNQLKKMTVKQARTILIQQQSEKLIDREKVSKEALTRVENTGIVFIDEIDKIAGNNAGKNPDVSRAGVQRDLLPIVEGSTVVTRYGVVKTDHILFIAAGAFSFSKPSDLIPELQGRFPIRVELQSLSQQDLLKILTEPRNALLKQYIALLDTENISISFRDDAISEIAKICEKVNKNTQNIGARRLHTIMETLLEEISFSAPDLKTKQVVIDKQIVCERLDKIVQDEDLSRYIL</sequence>
<proteinExistence type="inferred from homology"/>
<dbReference type="CDD" id="cd19498">
    <property type="entry name" value="RecA-like_HslU"/>
    <property type="match status" value="1"/>
</dbReference>
<dbReference type="InterPro" id="IPR019489">
    <property type="entry name" value="Clp_ATPase_C"/>
</dbReference>
<dbReference type="KEGG" id="uam:UABAM_06575"/>
<evidence type="ECO:0000313" key="11">
    <source>
        <dbReference type="Proteomes" id="UP000326354"/>
    </source>
</evidence>
<dbReference type="PANTHER" id="PTHR48102">
    <property type="entry name" value="ATP-DEPENDENT CLP PROTEASE ATP-BINDING SUBUNIT CLPX-LIKE, MITOCHONDRIAL-RELATED"/>
    <property type="match status" value="1"/>
</dbReference>
<comment type="function">
    <text evidence="6">ATPase subunit of a proteasome-like degradation complex; this subunit has chaperone activity. The binding of ATP and its subsequent hydrolysis by HslU are essential for unfolding of protein substrates subsequently hydrolyzed by HslV. HslU recognizes the N-terminal part of its protein substrates and unfolds these before they are guided to HslV for hydrolysis.</text>
</comment>
<dbReference type="GO" id="GO:0009376">
    <property type="term" value="C:HslUV protease complex"/>
    <property type="evidence" value="ECO:0007669"/>
    <property type="project" value="UniProtKB-UniRule"/>
</dbReference>
<evidence type="ECO:0000256" key="3">
    <source>
        <dbReference type="ARBA" id="ARBA00022741"/>
    </source>
</evidence>
<dbReference type="AlphaFoldDB" id="A0A5S9IU50"/>
<gene>
    <name evidence="6" type="primary">hslU</name>
    <name evidence="10" type="ORF">UABAM_06575</name>
</gene>
<feature type="binding site" evidence="6">
    <location>
        <position position="267"/>
    </location>
    <ligand>
        <name>ATP</name>
        <dbReference type="ChEBI" id="CHEBI:30616"/>
    </ligand>
</feature>
<dbReference type="InterPro" id="IPR050052">
    <property type="entry name" value="ATP-dep_Clp_protease_ClpX"/>
</dbReference>
<dbReference type="GO" id="GO:0016887">
    <property type="term" value="F:ATP hydrolysis activity"/>
    <property type="evidence" value="ECO:0007669"/>
    <property type="project" value="InterPro"/>
</dbReference>
<dbReference type="GO" id="GO:0008233">
    <property type="term" value="F:peptidase activity"/>
    <property type="evidence" value="ECO:0007669"/>
    <property type="project" value="UniProtKB-KW"/>
</dbReference>
<dbReference type="InterPro" id="IPR003593">
    <property type="entry name" value="AAA+_ATPase"/>
</dbReference>
<evidence type="ECO:0000256" key="4">
    <source>
        <dbReference type="ARBA" id="ARBA00022840"/>
    </source>
</evidence>
<dbReference type="NCBIfam" id="TIGR00390">
    <property type="entry name" value="hslU"/>
    <property type="match status" value="1"/>
</dbReference>
<dbReference type="InterPro" id="IPR004491">
    <property type="entry name" value="HslU"/>
</dbReference>
<dbReference type="FunFam" id="3.40.50.300:FF:000220">
    <property type="entry name" value="ATP-dependent protease ATPase subunit HslU"/>
    <property type="match status" value="1"/>
</dbReference>
<feature type="binding site" evidence="6">
    <location>
        <position position="332"/>
    </location>
    <ligand>
        <name>ATP</name>
        <dbReference type="ChEBI" id="CHEBI:30616"/>
    </ligand>
</feature>
<dbReference type="GO" id="GO:0036402">
    <property type="term" value="F:proteasome-activating activity"/>
    <property type="evidence" value="ECO:0007669"/>
    <property type="project" value="UniProtKB-UniRule"/>
</dbReference>
<dbReference type="SUPFAM" id="SSF52540">
    <property type="entry name" value="P-loop containing nucleoside triphosphate hydrolases"/>
    <property type="match status" value="1"/>
</dbReference>
<comment type="subcellular location">
    <subcellularLocation>
        <location evidence="6">Cytoplasm</location>
    </subcellularLocation>
</comment>
<keyword evidence="2 6" id="KW-0963">Cytoplasm</keyword>
<evidence type="ECO:0000256" key="1">
    <source>
        <dbReference type="ARBA" id="ARBA00009771"/>
    </source>
</evidence>
<dbReference type="GO" id="GO:0043335">
    <property type="term" value="P:protein unfolding"/>
    <property type="evidence" value="ECO:0007669"/>
    <property type="project" value="UniProtKB-UniRule"/>
</dbReference>
<comment type="subunit">
    <text evidence="6">A double ring-shaped homohexamer of HslV is capped on each side by a ring-shaped HslU homohexamer. The assembly of the HslU/HslV complex is dependent on binding of ATP.</text>
</comment>
<dbReference type="Pfam" id="PF07724">
    <property type="entry name" value="AAA_2"/>
    <property type="match status" value="1"/>
</dbReference>
<dbReference type="PANTHER" id="PTHR48102:SF3">
    <property type="entry name" value="ATP-DEPENDENT PROTEASE ATPASE SUBUNIT HSLU"/>
    <property type="match status" value="1"/>
</dbReference>
<dbReference type="SMART" id="SM00382">
    <property type="entry name" value="AAA"/>
    <property type="match status" value="1"/>
</dbReference>
<keyword evidence="10" id="KW-0378">Hydrolase</keyword>
<dbReference type="SMART" id="SM01086">
    <property type="entry name" value="ClpB_D2-small"/>
    <property type="match status" value="1"/>
</dbReference>
<feature type="binding site" evidence="6">
    <location>
        <position position="18"/>
    </location>
    <ligand>
        <name>ATP</name>
        <dbReference type="ChEBI" id="CHEBI:30616"/>
    </ligand>
</feature>
<evidence type="ECO:0000256" key="7">
    <source>
        <dbReference type="SAM" id="MobiDB-lite"/>
    </source>
</evidence>
<dbReference type="HAMAP" id="MF_00249">
    <property type="entry name" value="HslU"/>
    <property type="match status" value="1"/>
</dbReference>
<dbReference type="InterPro" id="IPR011704">
    <property type="entry name" value="ATPase_dyneun-rel_AAA"/>
</dbReference>
<evidence type="ECO:0000313" key="10">
    <source>
        <dbReference type="EMBL" id="BBM88159.1"/>
    </source>
</evidence>
<keyword evidence="10" id="KW-0645">Protease</keyword>
<dbReference type="Proteomes" id="UP000326354">
    <property type="component" value="Chromosome"/>
</dbReference>
<evidence type="ECO:0000256" key="6">
    <source>
        <dbReference type="HAMAP-Rule" id="MF_00249"/>
    </source>
</evidence>
<dbReference type="RefSeq" id="WP_151972390.1">
    <property type="nucleotide sequence ID" value="NZ_AP019860.1"/>
</dbReference>
<evidence type="ECO:0000259" key="9">
    <source>
        <dbReference type="SMART" id="SM01086"/>
    </source>
</evidence>
<dbReference type="Gene3D" id="1.10.8.60">
    <property type="match status" value="1"/>
</dbReference>
<organism evidence="10 11">
    <name type="scientific">Uabimicrobium amorphum</name>
    <dbReference type="NCBI Taxonomy" id="2596890"/>
    <lineage>
        <taxon>Bacteria</taxon>
        <taxon>Pseudomonadati</taxon>
        <taxon>Planctomycetota</taxon>
        <taxon>Candidatus Uabimicrobiia</taxon>
        <taxon>Candidatus Uabimicrobiales</taxon>
        <taxon>Candidatus Uabimicrobiaceae</taxon>
        <taxon>Candidatus Uabimicrobium</taxon>
    </lineage>
</organism>
<dbReference type="InterPro" id="IPR027417">
    <property type="entry name" value="P-loop_NTPase"/>
</dbReference>
<dbReference type="Gene3D" id="3.40.50.300">
    <property type="entry name" value="P-loop containing nucleotide triphosphate hydrolases"/>
    <property type="match status" value="2"/>
</dbReference>
<evidence type="ECO:0000256" key="2">
    <source>
        <dbReference type="ARBA" id="ARBA00022490"/>
    </source>
</evidence>
<keyword evidence="11" id="KW-1185">Reference proteome</keyword>
<dbReference type="InterPro" id="IPR003959">
    <property type="entry name" value="ATPase_AAA_core"/>
</dbReference>
<dbReference type="EMBL" id="AP019860">
    <property type="protein sequence ID" value="BBM88159.1"/>
    <property type="molecule type" value="Genomic_DNA"/>
</dbReference>
<feature type="binding site" evidence="6">
    <location>
        <position position="404"/>
    </location>
    <ligand>
        <name>ATP</name>
        <dbReference type="ChEBI" id="CHEBI:30616"/>
    </ligand>
</feature>
<name>A0A5S9IU50_UABAM</name>
<dbReference type="Pfam" id="PF07728">
    <property type="entry name" value="AAA_5"/>
    <property type="match status" value="1"/>
</dbReference>
<comment type="similarity">
    <text evidence="1 6">Belongs to the ClpX chaperone family. HslU subfamily.</text>
</comment>
<dbReference type="NCBIfam" id="NF003544">
    <property type="entry name" value="PRK05201.1"/>
    <property type="match status" value="1"/>
</dbReference>
<keyword evidence="5 6" id="KW-0143">Chaperone</keyword>
<reference evidence="10 11" key="1">
    <citation type="submission" date="2019-08" db="EMBL/GenBank/DDBJ databases">
        <title>Complete genome sequence of Candidatus Uab amorphum.</title>
        <authorList>
            <person name="Shiratori T."/>
            <person name="Suzuki S."/>
            <person name="Kakizawa Y."/>
            <person name="Ishida K."/>
        </authorList>
    </citation>
    <scope>NUCLEOTIDE SEQUENCE [LARGE SCALE GENOMIC DNA]</scope>
    <source>
        <strain evidence="10 11">SRT547</strain>
    </source>
</reference>
<keyword evidence="4 6" id="KW-0067">ATP-binding</keyword>
<keyword evidence="3 6" id="KW-0547">Nucleotide-binding</keyword>
<feature type="binding site" evidence="6">
    <location>
        <begin position="60"/>
        <end position="65"/>
    </location>
    <ligand>
        <name>ATP</name>
        <dbReference type="ChEBI" id="CHEBI:30616"/>
    </ligand>
</feature>